<keyword evidence="1" id="KW-0472">Membrane</keyword>
<dbReference type="Gene3D" id="3.40.50.150">
    <property type="entry name" value="Vaccinia Virus protein VP39"/>
    <property type="match status" value="1"/>
</dbReference>
<evidence type="ECO:0000313" key="3">
    <source>
        <dbReference type="Proteomes" id="UP000177197"/>
    </source>
</evidence>
<dbReference type="AlphaFoldDB" id="A0A1F5CCA2"/>
<dbReference type="PANTHER" id="PTHR43861:SF6">
    <property type="entry name" value="METHYLTRANSFERASE TYPE 11"/>
    <property type="match status" value="1"/>
</dbReference>
<dbReference type="EMBL" id="MEYV01000007">
    <property type="protein sequence ID" value="OGD40493.1"/>
    <property type="molecule type" value="Genomic_DNA"/>
</dbReference>
<dbReference type="InterPro" id="IPR029063">
    <property type="entry name" value="SAM-dependent_MTases_sf"/>
</dbReference>
<organism evidence="2 3">
    <name type="scientific">Candidatus Azambacteria bacterium RIFCSPLOWO2_02_FULL_44_14</name>
    <dbReference type="NCBI Taxonomy" id="1797306"/>
    <lineage>
        <taxon>Bacteria</taxon>
        <taxon>Candidatus Azamiibacteriota</taxon>
    </lineage>
</organism>
<dbReference type="CDD" id="cd02440">
    <property type="entry name" value="AdoMet_MTases"/>
    <property type="match status" value="1"/>
</dbReference>
<feature type="transmembrane region" description="Helical" evidence="1">
    <location>
        <begin position="263"/>
        <end position="291"/>
    </location>
</feature>
<evidence type="ECO:0000256" key="1">
    <source>
        <dbReference type="SAM" id="Phobius"/>
    </source>
</evidence>
<dbReference type="PANTHER" id="PTHR43861">
    <property type="entry name" value="TRANS-ACONITATE 2-METHYLTRANSFERASE-RELATED"/>
    <property type="match status" value="1"/>
</dbReference>
<evidence type="ECO:0008006" key="4">
    <source>
        <dbReference type="Google" id="ProtNLM"/>
    </source>
</evidence>
<dbReference type="Proteomes" id="UP000177197">
    <property type="component" value="Unassembled WGS sequence"/>
</dbReference>
<sequence>MSCPICKNQDSRLIHGSFFPKFHQCEVCTGYFIYEQPPPVYSEEYFRLKNQNSFLGLLTKLISAFFLRLRVHKVKTLLKDNTNAVILDYGCGPGYFIKYAAKKGFSNIAGFEPSRAALGLAEQNSLPVYDKLREVPGGYDLMTFWGSLEHTDNPSEVMENCRDYLKNGGRVLIALQNADSWEAALAKEKWFHYDYPFHRIQFTPKALAIILHQSGFSVKSVDFFYPEYALSGLAQTFLNLLLPKNVFYTLVSNRRAEINNSKAILIGFVSLAALFLFSPFLIMFFLAAVIFKKTGAMVFVAEKV</sequence>
<reference evidence="2 3" key="1">
    <citation type="journal article" date="2016" name="Nat. Commun.">
        <title>Thousands of microbial genomes shed light on interconnected biogeochemical processes in an aquifer system.</title>
        <authorList>
            <person name="Anantharaman K."/>
            <person name="Brown C.T."/>
            <person name="Hug L.A."/>
            <person name="Sharon I."/>
            <person name="Castelle C.J."/>
            <person name="Probst A.J."/>
            <person name="Thomas B.C."/>
            <person name="Singh A."/>
            <person name="Wilkins M.J."/>
            <person name="Karaoz U."/>
            <person name="Brodie E.L."/>
            <person name="Williams K.H."/>
            <person name="Hubbard S.S."/>
            <person name="Banfield J.F."/>
        </authorList>
    </citation>
    <scope>NUCLEOTIDE SEQUENCE [LARGE SCALE GENOMIC DNA]</scope>
</reference>
<evidence type="ECO:0000313" key="2">
    <source>
        <dbReference type="EMBL" id="OGD40493.1"/>
    </source>
</evidence>
<protein>
    <recommendedName>
        <fullName evidence="4">Methyltransferase type 12</fullName>
    </recommendedName>
</protein>
<dbReference type="Pfam" id="PF13489">
    <property type="entry name" value="Methyltransf_23"/>
    <property type="match status" value="1"/>
</dbReference>
<comment type="caution">
    <text evidence="2">The sequence shown here is derived from an EMBL/GenBank/DDBJ whole genome shotgun (WGS) entry which is preliminary data.</text>
</comment>
<accession>A0A1F5CCA2</accession>
<gene>
    <name evidence="2" type="ORF">A3I30_00815</name>
</gene>
<dbReference type="SUPFAM" id="SSF53335">
    <property type="entry name" value="S-adenosyl-L-methionine-dependent methyltransferases"/>
    <property type="match status" value="1"/>
</dbReference>
<proteinExistence type="predicted"/>
<keyword evidence="1" id="KW-1133">Transmembrane helix</keyword>
<keyword evidence="1" id="KW-0812">Transmembrane</keyword>
<name>A0A1F5CCA2_9BACT</name>